<dbReference type="GO" id="GO:0008713">
    <property type="term" value="F:ADP-heptose-lipopolysaccharide heptosyltransferase activity"/>
    <property type="evidence" value="ECO:0007669"/>
    <property type="project" value="UniProtKB-EC"/>
</dbReference>
<evidence type="ECO:0000256" key="1">
    <source>
        <dbReference type="ARBA" id="ARBA00022676"/>
    </source>
</evidence>
<dbReference type="FunFam" id="3.40.50.2000:FF:000023">
    <property type="entry name" value="ADP-heptose--LPS heptosyltransferase II"/>
    <property type="match status" value="1"/>
</dbReference>
<dbReference type="EMBL" id="JUFZ01000054">
    <property type="protein sequence ID" value="KIC07448.1"/>
    <property type="molecule type" value="Genomic_DNA"/>
</dbReference>
<keyword evidence="1" id="KW-0328">Glycosyltransferase</keyword>
<proteinExistence type="inferred from homology"/>
<dbReference type="InterPro" id="IPR002201">
    <property type="entry name" value="Glyco_trans_9"/>
</dbReference>
<dbReference type="Proteomes" id="UP000031390">
    <property type="component" value="Unassembled WGS sequence"/>
</dbReference>
<gene>
    <name evidence="6" type="ORF">MCC93_13800</name>
</gene>
<name>A0A0C1EFG4_9NEIS</name>
<dbReference type="PANTHER" id="PTHR30160">
    <property type="entry name" value="TETRAACYLDISACCHARIDE 4'-KINASE-RELATED"/>
    <property type="match status" value="1"/>
</dbReference>
<dbReference type="Pfam" id="PF01075">
    <property type="entry name" value="Glyco_transf_9"/>
    <property type="match status" value="1"/>
</dbReference>
<dbReference type="InterPro" id="IPR051199">
    <property type="entry name" value="LPS_LOS_Heptosyltrfase"/>
</dbReference>
<evidence type="ECO:0000256" key="4">
    <source>
        <dbReference type="ARBA" id="ARBA00044042"/>
    </source>
</evidence>
<dbReference type="CDD" id="cd03789">
    <property type="entry name" value="GT9_LPS_heptosyltransferase"/>
    <property type="match status" value="1"/>
</dbReference>
<organism evidence="6 7">
    <name type="scientific">Morococcus cerebrosus</name>
    <dbReference type="NCBI Taxonomy" id="1056807"/>
    <lineage>
        <taxon>Bacteria</taxon>
        <taxon>Pseudomonadati</taxon>
        <taxon>Pseudomonadota</taxon>
        <taxon>Betaproteobacteria</taxon>
        <taxon>Neisseriales</taxon>
        <taxon>Neisseriaceae</taxon>
        <taxon>Morococcus</taxon>
    </lineage>
</organism>
<comment type="caution">
    <text evidence="6">The sequence shown here is derived from an EMBL/GenBank/DDBJ whole genome shotgun (WGS) entry which is preliminary data.</text>
</comment>
<dbReference type="GO" id="GO:0009244">
    <property type="term" value="P:lipopolysaccharide core region biosynthetic process"/>
    <property type="evidence" value="ECO:0007669"/>
    <property type="project" value="TreeGrafter"/>
</dbReference>
<protein>
    <recommendedName>
        <fullName evidence="4">lipopolysaccharide heptosyltransferase II</fullName>
        <ecNumber evidence="4">2.4.99.24</ecNumber>
    </recommendedName>
</protein>
<evidence type="ECO:0000256" key="3">
    <source>
        <dbReference type="ARBA" id="ARBA00043995"/>
    </source>
</evidence>
<dbReference type="EC" id="2.4.99.24" evidence="4"/>
<dbReference type="NCBIfam" id="TIGR02195">
    <property type="entry name" value="heptsyl_trn_II"/>
    <property type="match status" value="1"/>
</dbReference>
<dbReference type="GO" id="GO:0005829">
    <property type="term" value="C:cytosol"/>
    <property type="evidence" value="ECO:0007669"/>
    <property type="project" value="TreeGrafter"/>
</dbReference>
<evidence type="ECO:0000313" key="7">
    <source>
        <dbReference type="Proteomes" id="UP000031390"/>
    </source>
</evidence>
<reference evidence="6 7" key="1">
    <citation type="submission" date="2014-12" db="EMBL/GenBank/DDBJ databases">
        <title>Genome sequence of Morococcus cerebrosus.</title>
        <authorList>
            <person name="Shin S.-K."/>
            <person name="Yi H."/>
        </authorList>
    </citation>
    <scope>NUCLEOTIDE SEQUENCE [LARGE SCALE GENOMIC DNA]</scope>
    <source>
        <strain evidence="6 7">CIP 81.93</strain>
    </source>
</reference>
<evidence type="ECO:0000256" key="5">
    <source>
        <dbReference type="ARBA" id="ARBA00047503"/>
    </source>
</evidence>
<comment type="similarity">
    <text evidence="3">Belongs to the glycosyltransferase 9 family.</text>
</comment>
<dbReference type="Gene3D" id="3.40.50.2000">
    <property type="entry name" value="Glycogen Phosphorylase B"/>
    <property type="match status" value="2"/>
</dbReference>
<dbReference type="AlphaFoldDB" id="A0A0C1EFG4"/>
<dbReference type="PANTHER" id="PTHR30160:SF7">
    <property type="entry name" value="ADP-HEPTOSE--LPS HEPTOSYLTRANSFERASE 2"/>
    <property type="match status" value="1"/>
</dbReference>
<accession>A0A0C1EFG4</accession>
<evidence type="ECO:0000256" key="2">
    <source>
        <dbReference type="ARBA" id="ARBA00022679"/>
    </source>
</evidence>
<comment type="catalytic activity">
    <reaction evidence="5">
        <text>an L-alpha-D-Hep-(1-&gt;5)-[alpha-Kdo-(2-&gt;4)]-alpha-Kdo-(2-&gt;6)-lipid A + ADP-L-glycero-beta-D-manno-heptose = an L-alpha-D-Hep-(1-&gt;3)-L-alpha-D-Hep-(1-&gt;5)-[alpha-Kdo-(2-&gt;4)]-alpha-Kdo-(2-&gt;6)-lipid A + ADP + H(+)</text>
        <dbReference type="Rhea" id="RHEA:74071"/>
        <dbReference type="ChEBI" id="CHEBI:15378"/>
        <dbReference type="ChEBI" id="CHEBI:61506"/>
        <dbReference type="ChEBI" id="CHEBI:193068"/>
        <dbReference type="ChEBI" id="CHEBI:193069"/>
        <dbReference type="ChEBI" id="CHEBI:456216"/>
        <dbReference type="EC" id="2.4.99.24"/>
    </reaction>
</comment>
<dbReference type="SUPFAM" id="SSF53756">
    <property type="entry name" value="UDP-Glycosyltransferase/glycogen phosphorylase"/>
    <property type="match status" value="1"/>
</dbReference>
<keyword evidence="2 6" id="KW-0808">Transferase</keyword>
<evidence type="ECO:0000313" key="6">
    <source>
        <dbReference type="EMBL" id="KIC07448.1"/>
    </source>
</evidence>
<dbReference type="PATRIC" id="fig|1056807.3.peg.1328"/>
<dbReference type="InterPro" id="IPR011910">
    <property type="entry name" value="RfaF"/>
</dbReference>
<sequence>MTVFRAKTTAVGINRHNAKRSSENVFQTTFLNRLQYRAIQTYPTTMSKKILIITPSWIGDCVMTQPLYRRLHELHPGCTIDAFAPKWSMAVFERMPEISRVIENPFGHGALELKKRWRIGRELGKQGYDQVIVLPGSLKSALIAFATGIKQRTGYVGESRYFLLNDIRKLDKAALPLMVDRYTALAHPTQADFNGHSDNPRFTISPESRAAALAKYGLNTNKPVLAFCPGAEYGPAKRWPARHFAELGRRYLAEGWQVWLFGSQKDFDIAEKINRLSDDHCTNLCGKTNLSEAIDLLSCADTVVCNDSGLMHLAAALDRKLVAAYGSSSPDHTPPLSQKAKIVSLHLECSPCFKRECPLGHTDCLNKLTPDMVQKAAEELAETES</sequence>